<evidence type="ECO:0000313" key="3">
    <source>
        <dbReference type="EMBL" id="SMF82939.1"/>
    </source>
</evidence>
<dbReference type="InterPro" id="IPR000620">
    <property type="entry name" value="EamA_dom"/>
</dbReference>
<dbReference type="GO" id="GO:0016020">
    <property type="term" value="C:membrane"/>
    <property type="evidence" value="ECO:0007669"/>
    <property type="project" value="InterPro"/>
</dbReference>
<evidence type="ECO:0000313" key="4">
    <source>
        <dbReference type="Proteomes" id="UP000192936"/>
    </source>
</evidence>
<feature type="domain" description="EamA" evidence="2">
    <location>
        <begin position="2"/>
        <end position="135"/>
    </location>
</feature>
<dbReference type="Pfam" id="PF00892">
    <property type="entry name" value="EamA"/>
    <property type="match status" value="2"/>
</dbReference>
<evidence type="ECO:0000256" key="1">
    <source>
        <dbReference type="SAM" id="Phobius"/>
    </source>
</evidence>
<sequence length="316" mass="31153">MIANMAALGAALCWAAGGLIAIGPVRVLGSIAFNRVRLTIVATALLIATTLMGGWQTLDTGSALTLALSGLLGIVVGDMALFWSLSRLGPRRNVVIYAANAPLTALLAYALLGEALGPWTVLGVALVTLGVMLAVALRSGSTHSWEAIQGSLLAGVSVCLLAAVGQAAGSIIAKPVMAAGADPIASAAVRVTTAALMFTAIGVLSALRGGGAAMAGGGLPGGQFGGMLGGLLLPRGLTPKLMLQIAGNGLLGVGLGMTLLLVGLAHGNAGVVATLSALSPVLILPMMWLLTGQRPALGAWVGAAVAVAGVALIVNR</sequence>
<feature type="transmembrane region" description="Helical" evidence="1">
    <location>
        <begin position="61"/>
        <end position="82"/>
    </location>
</feature>
<dbReference type="AlphaFoldDB" id="A0A1X7HC24"/>
<proteinExistence type="predicted"/>
<feature type="transmembrane region" description="Helical" evidence="1">
    <location>
        <begin position="94"/>
        <end position="112"/>
    </location>
</feature>
<dbReference type="InterPro" id="IPR037185">
    <property type="entry name" value="EmrE-like"/>
</dbReference>
<feature type="domain" description="EamA" evidence="2">
    <location>
        <begin position="154"/>
        <end position="314"/>
    </location>
</feature>
<feature type="transmembrane region" description="Helical" evidence="1">
    <location>
        <begin position="214"/>
        <end position="233"/>
    </location>
</feature>
<feature type="transmembrane region" description="Helical" evidence="1">
    <location>
        <begin position="184"/>
        <end position="207"/>
    </location>
</feature>
<feature type="transmembrane region" description="Helical" evidence="1">
    <location>
        <begin position="36"/>
        <end position="55"/>
    </location>
</feature>
<dbReference type="STRING" id="286727.SAMN02982917_5443"/>
<keyword evidence="1" id="KW-1133">Transmembrane helix</keyword>
<feature type="transmembrane region" description="Helical" evidence="1">
    <location>
        <begin position="271"/>
        <end position="290"/>
    </location>
</feature>
<dbReference type="PANTHER" id="PTHR22911:SF137">
    <property type="entry name" value="SOLUTE CARRIER FAMILY 35 MEMBER G2-RELATED"/>
    <property type="match status" value="1"/>
</dbReference>
<name>A0A1X7HC24_9PROT</name>
<feature type="transmembrane region" description="Helical" evidence="1">
    <location>
        <begin position="152"/>
        <end position="172"/>
    </location>
</feature>
<dbReference type="SUPFAM" id="SSF103481">
    <property type="entry name" value="Multidrug resistance efflux transporter EmrE"/>
    <property type="match status" value="2"/>
</dbReference>
<dbReference type="Proteomes" id="UP000192936">
    <property type="component" value="Unassembled WGS sequence"/>
</dbReference>
<keyword evidence="1" id="KW-0472">Membrane</keyword>
<gene>
    <name evidence="3" type="ORF">SAMN02982917_5443</name>
</gene>
<feature type="transmembrane region" description="Helical" evidence="1">
    <location>
        <begin position="6"/>
        <end position="29"/>
    </location>
</feature>
<evidence type="ECO:0000259" key="2">
    <source>
        <dbReference type="Pfam" id="PF00892"/>
    </source>
</evidence>
<organism evidence="3 4">
    <name type="scientific">Azospirillum oryzae</name>
    <dbReference type="NCBI Taxonomy" id="286727"/>
    <lineage>
        <taxon>Bacteria</taxon>
        <taxon>Pseudomonadati</taxon>
        <taxon>Pseudomonadota</taxon>
        <taxon>Alphaproteobacteria</taxon>
        <taxon>Rhodospirillales</taxon>
        <taxon>Azospirillaceae</taxon>
        <taxon>Azospirillum</taxon>
    </lineage>
</organism>
<accession>A0A1X7HC24</accession>
<feature type="transmembrane region" description="Helical" evidence="1">
    <location>
        <begin position="118"/>
        <end position="140"/>
    </location>
</feature>
<feature type="transmembrane region" description="Helical" evidence="1">
    <location>
        <begin position="296"/>
        <end position="314"/>
    </location>
</feature>
<reference evidence="3 4" key="1">
    <citation type="submission" date="2017-04" db="EMBL/GenBank/DDBJ databases">
        <authorList>
            <person name="Afonso C.L."/>
            <person name="Miller P.J."/>
            <person name="Scott M.A."/>
            <person name="Spackman E."/>
            <person name="Goraichik I."/>
            <person name="Dimitrov K.M."/>
            <person name="Suarez D.L."/>
            <person name="Swayne D.E."/>
        </authorList>
    </citation>
    <scope>NUCLEOTIDE SEQUENCE [LARGE SCALE GENOMIC DNA]</scope>
    <source>
        <strain evidence="3 4">A2P</strain>
    </source>
</reference>
<dbReference type="OrthoDB" id="7841315at2"/>
<dbReference type="EMBL" id="FXAK01000007">
    <property type="protein sequence ID" value="SMF82939.1"/>
    <property type="molecule type" value="Genomic_DNA"/>
</dbReference>
<feature type="transmembrane region" description="Helical" evidence="1">
    <location>
        <begin position="245"/>
        <end position="264"/>
    </location>
</feature>
<dbReference type="PANTHER" id="PTHR22911">
    <property type="entry name" value="ACYL-MALONYL CONDENSING ENZYME-RELATED"/>
    <property type="match status" value="1"/>
</dbReference>
<dbReference type="RefSeq" id="WP_085090197.1">
    <property type="nucleotide sequence ID" value="NZ_FXAK01000007.1"/>
</dbReference>
<keyword evidence="1" id="KW-0812">Transmembrane</keyword>
<protein>
    <submittedName>
        <fullName evidence="3">EamA-like transporter family protein</fullName>
    </submittedName>
</protein>